<dbReference type="Proteomes" id="UP001614394">
    <property type="component" value="Unassembled WGS sequence"/>
</dbReference>
<evidence type="ECO:0000313" key="3">
    <source>
        <dbReference type="Proteomes" id="UP001614394"/>
    </source>
</evidence>
<keyword evidence="1" id="KW-0812">Transmembrane</keyword>
<protein>
    <submittedName>
        <fullName evidence="2">Low temperature requirement protein A</fullName>
    </submittedName>
</protein>
<feature type="transmembrane region" description="Helical" evidence="1">
    <location>
        <begin position="107"/>
        <end position="127"/>
    </location>
</feature>
<evidence type="ECO:0000313" key="2">
    <source>
        <dbReference type="EMBL" id="MFI9100167.1"/>
    </source>
</evidence>
<feature type="transmembrane region" description="Helical" evidence="1">
    <location>
        <begin position="164"/>
        <end position="182"/>
    </location>
</feature>
<evidence type="ECO:0000256" key="1">
    <source>
        <dbReference type="SAM" id="Phobius"/>
    </source>
</evidence>
<feature type="transmembrane region" description="Helical" evidence="1">
    <location>
        <begin position="311"/>
        <end position="328"/>
    </location>
</feature>
<name>A0ABW8C2Q3_9ACTN</name>
<dbReference type="PANTHER" id="PTHR36840:SF1">
    <property type="entry name" value="BLL5714 PROTEIN"/>
    <property type="match status" value="1"/>
</dbReference>
<dbReference type="PANTHER" id="PTHR36840">
    <property type="entry name" value="BLL5714 PROTEIN"/>
    <property type="match status" value="1"/>
</dbReference>
<dbReference type="EMBL" id="JBITYG010000002">
    <property type="protein sequence ID" value="MFI9100167.1"/>
    <property type="molecule type" value="Genomic_DNA"/>
</dbReference>
<dbReference type="InterPro" id="IPR010640">
    <property type="entry name" value="Low_temperature_requirement_A"/>
</dbReference>
<comment type="caution">
    <text evidence="2">The sequence shown here is derived from an EMBL/GenBank/DDBJ whole genome shotgun (WGS) entry which is preliminary data.</text>
</comment>
<feature type="transmembrane region" description="Helical" evidence="1">
    <location>
        <begin position="84"/>
        <end position="101"/>
    </location>
</feature>
<proteinExistence type="predicted"/>
<accession>A0ABW8C2Q3</accession>
<feature type="transmembrane region" description="Helical" evidence="1">
    <location>
        <begin position="139"/>
        <end position="158"/>
    </location>
</feature>
<feature type="transmembrane region" description="Helical" evidence="1">
    <location>
        <begin position="48"/>
        <end position="72"/>
    </location>
</feature>
<dbReference type="RefSeq" id="WP_399645099.1">
    <property type="nucleotide sequence ID" value="NZ_JBITYG010000002.1"/>
</dbReference>
<organism evidence="2 3">
    <name type="scientific">Streptomyces fildesensis</name>
    <dbReference type="NCBI Taxonomy" id="375757"/>
    <lineage>
        <taxon>Bacteria</taxon>
        <taxon>Bacillati</taxon>
        <taxon>Actinomycetota</taxon>
        <taxon>Actinomycetes</taxon>
        <taxon>Kitasatosporales</taxon>
        <taxon>Streptomycetaceae</taxon>
        <taxon>Streptomyces</taxon>
    </lineage>
</organism>
<keyword evidence="1" id="KW-1133">Transmembrane helix</keyword>
<feature type="transmembrane region" description="Helical" evidence="1">
    <location>
        <begin position="340"/>
        <end position="359"/>
    </location>
</feature>
<feature type="transmembrane region" description="Helical" evidence="1">
    <location>
        <begin position="365"/>
        <end position="382"/>
    </location>
</feature>
<keyword evidence="1" id="KW-0472">Membrane</keyword>
<dbReference type="Pfam" id="PF06772">
    <property type="entry name" value="LtrA"/>
    <property type="match status" value="1"/>
</dbReference>
<sequence length="392" mass="42590">MSSDSGTVGAETGLPAKRVSWVELYFDLVYVYVVSRLALGIVKHPDIGGVWLTVFLFAVLWWTWIGFAVLYNRHGDEERRGERLVILAGTLPCAVAGAQVPDAVDGHYLGFGLALAAARLLLAGAHLAETDRALRWRPLDVWTGYVVSAVALTAWGVWGEDHVWLFWLVLLSLGYEATRLLAPRHSPAEQPGPDIEPRHLAERFGLFMIIMLGEVVAVGAGADPGTGEDFGYWCGLVGGLVLAATLWWIYFDAVAEAIEHALTSTDRVLSAARTLYAGGHLRPAFGLLLVAAGLELSLAEQPHGHLESTGSWLLTAGVALYLSGNLRFFRRRPGRTRRYLFGASVTAATVCLAFLVGPGRLTPRQLIPLLALWTILTAVFVGHRQRTHSPAA</sequence>
<feature type="transmembrane region" description="Helical" evidence="1">
    <location>
        <begin position="230"/>
        <end position="250"/>
    </location>
</feature>
<keyword evidence="3" id="KW-1185">Reference proteome</keyword>
<gene>
    <name evidence="2" type="ORF">ACIGXA_06560</name>
</gene>
<feature type="transmembrane region" description="Helical" evidence="1">
    <location>
        <begin position="281"/>
        <end position="299"/>
    </location>
</feature>
<feature type="transmembrane region" description="Helical" evidence="1">
    <location>
        <begin position="203"/>
        <end position="224"/>
    </location>
</feature>
<reference evidence="2 3" key="1">
    <citation type="submission" date="2024-10" db="EMBL/GenBank/DDBJ databases">
        <title>The Natural Products Discovery Center: Release of the First 8490 Sequenced Strains for Exploring Actinobacteria Biosynthetic Diversity.</title>
        <authorList>
            <person name="Kalkreuter E."/>
            <person name="Kautsar S.A."/>
            <person name="Yang D."/>
            <person name="Bader C.D."/>
            <person name="Teijaro C.N."/>
            <person name="Fluegel L."/>
            <person name="Davis C.M."/>
            <person name="Simpson J.R."/>
            <person name="Lauterbach L."/>
            <person name="Steele A.D."/>
            <person name="Gui C."/>
            <person name="Meng S."/>
            <person name="Li G."/>
            <person name="Viehrig K."/>
            <person name="Ye F."/>
            <person name="Su P."/>
            <person name="Kiefer A.F."/>
            <person name="Nichols A."/>
            <person name="Cepeda A.J."/>
            <person name="Yan W."/>
            <person name="Fan B."/>
            <person name="Jiang Y."/>
            <person name="Adhikari A."/>
            <person name="Zheng C.-J."/>
            <person name="Schuster L."/>
            <person name="Cowan T.M."/>
            <person name="Smanski M.J."/>
            <person name="Chevrette M.G."/>
            <person name="De Carvalho L.P.S."/>
            <person name="Shen B."/>
        </authorList>
    </citation>
    <scope>NUCLEOTIDE SEQUENCE [LARGE SCALE GENOMIC DNA]</scope>
    <source>
        <strain evidence="2 3">NPDC053399</strain>
    </source>
</reference>